<dbReference type="SUPFAM" id="SSF55486">
    <property type="entry name" value="Metalloproteases ('zincins'), catalytic domain"/>
    <property type="match status" value="1"/>
</dbReference>
<keyword evidence="2" id="KW-0645">Protease</keyword>
<gene>
    <name evidence="2" type="ORF">RCOM_1852770</name>
</gene>
<dbReference type="Gene3D" id="3.40.390.10">
    <property type="entry name" value="Collagenase (Catalytic Domain)"/>
    <property type="match status" value="1"/>
</dbReference>
<feature type="signal peptide" evidence="1">
    <location>
        <begin position="1"/>
        <end position="23"/>
    </location>
</feature>
<evidence type="ECO:0000256" key="1">
    <source>
        <dbReference type="SAM" id="SignalP"/>
    </source>
</evidence>
<organism evidence="2 3">
    <name type="scientific">Ricinus communis</name>
    <name type="common">Castor bean</name>
    <dbReference type="NCBI Taxonomy" id="3988"/>
    <lineage>
        <taxon>Eukaryota</taxon>
        <taxon>Viridiplantae</taxon>
        <taxon>Streptophyta</taxon>
        <taxon>Embryophyta</taxon>
        <taxon>Tracheophyta</taxon>
        <taxon>Spermatophyta</taxon>
        <taxon>Magnoliopsida</taxon>
        <taxon>eudicotyledons</taxon>
        <taxon>Gunneridae</taxon>
        <taxon>Pentapetalae</taxon>
        <taxon>rosids</taxon>
        <taxon>fabids</taxon>
        <taxon>Malpighiales</taxon>
        <taxon>Euphorbiaceae</taxon>
        <taxon>Acalyphoideae</taxon>
        <taxon>Acalypheae</taxon>
        <taxon>Ricinus</taxon>
    </lineage>
</organism>
<dbReference type="InParanoid" id="B9TFF8"/>
<protein>
    <submittedName>
        <fullName evidence="2">Extracellular protease, putative</fullName>
    </submittedName>
</protein>
<accession>B9TFF8</accession>
<proteinExistence type="predicted"/>
<feature type="chain" id="PRO_5002892418" evidence="1">
    <location>
        <begin position="24"/>
        <end position="250"/>
    </location>
</feature>
<dbReference type="Proteomes" id="UP000008311">
    <property type="component" value="Unassembled WGS sequence"/>
</dbReference>
<name>B9TFF8_RICCO</name>
<dbReference type="InterPro" id="IPR024079">
    <property type="entry name" value="MetalloPept_cat_dom_sf"/>
</dbReference>
<dbReference type="GO" id="GO:0006508">
    <property type="term" value="P:proteolysis"/>
    <property type="evidence" value="ECO:0007669"/>
    <property type="project" value="UniProtKB-KW"/>
</dbReference>
<feature type="non-terminal residue" evidence="2">
    <location>
        <position position="250"/>
    </location>
</feature>
<keyword evidence="2" id="KW-0378">Hydrolase</keyword>
<dbReference type="Gene3D" id="2.60.40.2970">
    <property type="match status" value="1"/>
</dbReference>
<keyword evidence="3" id="KW-1185">Reference proteome</keyword>
<reference evidence="3" key="1">
    <citation type="journal article" date="2010" name="Nat. Biotechnol.">
        <title>Draft genome sequence of the oilseed species Ricinus communis.</title>
        <authorList>
            <person name="Chan A.P."/>
            <person name="Crabtree J."/>
            <person name="Zhao Q."/>
            <person name="Lorenzi H."/>
            <person name="Orvis J."/>
            <person name="Puiu D."/>
            <person name="Melake-Berhan A."/>
            <person name="Jones K.M."/>
            <person name="Redman J."/>
            <person name="Chen G."/>
            <person name="Cahoon E.B."/>
            <person name="Gedil M."/>
            <person name="Stanke M."/>
            <person name="Haas B.J."/>
            <person name="Wortman J.R."/>
            <person name="Fraser-Liggett C.M."/>
            <person name="Ravel J."/>
            <person name="Rabinowicz P.D."/>
        </authorList>
    </citation>
    <scope>NUCLEOTIDE SEQUENCE [LARGE SCALE GENOMIC DNA]</scope>
    <source>
        <strain evidence="3">cv. Hale</strain>
    </source>
</reference>
<dbReference type="GO" id="GO:0008237">
    <property type="term" value="F:metallopeptidase activity"/>
    <property type="evidence" value="ECO:0007669"/>
    <property type="project" value="InterPro"/>
</dbReference>
<evidence type="ECO:0000313" key="3">
    <source>
        <dbReference type="Proteomes" id="UP000008311"/>
    </source>
</evidence>
<keyword evidence="1" id="KW-0732">Signal</keyword>
<dbReference type="AlphaFoldDB" id="B9TFF8"/>
<evidence type="ECO:0000313" key="2">
    <source>
        <dbReference type="EMBL" id="EEF25407.1"/>
    </source>
</evidence>
<dbReference type="EMBL" id="EQ979759">
    <property type="protein sequence ID" value="EEF25407.1"/>
    <property type="molecule type" value="Genomic_DNA"/>
</dbReference>
<sequence>MNGNAYRAAALSALLLFGGASRAATPGGIVVEVTPARQTLTRNQDVIVTVTMRNTSRTWQYLPKWQTPFAGVQAPLFDVTRDGLPVSYLGIMVKRAPPTSADLIALAPGAARSSRVELSALYRMDITGAYTIRYRTDRLQAATAPLAASVWIDGRLPRGMPESSYEPIASAIPAGSGLTFSHCSNAQQDSIAAGVQAAHSMAQDADGYLRAGALADRYTNWFGPLDEARAATVSRHFVAMRDAFATRPIT</sequence>